<dbReference type="InterPro" id="IPR050767">
    <property type="entry name" value="Sel1_AlgK"/>
</dbReference>
<dbReference type="AlphaFoldDB" id="A0A3G9GK69"/>
<dbReference type="PROSITE" id="PS51257">
    <property type="entry name" value="PROKAR_LIPOPROTEIN"/>
    <property type="match status" value="1"/>
</dbReference>
<dbReference type="Proteomes" id="UP000198290">
    <property type="component" value="Chromosome"/>
</dbReference>
<name>A0A3G9GK69_9NEIS</name>
<reference evidence="3" key="3">
    <citation type="journal article" date="2017" name="Plant Physiol. Biochem.">
        <title>Differential oxidative and antioxidative response of duckweed Lemna minor toward plant growth promoting/inhibiting bacteria.</title>
        <authorList>
            <person name="Ishizawa H."/>
            <person name="Kuroda M."/>
            <person name="Morikawa M."/>
            <person name="Ike M."/>
        </authorList>
    </citation>
    <scope>NUCLEOTIDE SEQUENCE [LARGE SCALE GENOMIC DNA]</scope>
    <source>
        <strain evidence="3">H3</strain>
    </source>
</reference>
<sequence>MPSIPKAWLLLLSLLAACGEQHRTLPDLPEVKTNLAFTCVHEQDHLPKLDAEADQVYRYARYLQKNNQLQEDVSIYPELERYYRIATAHGHYKANLELRQMIGKGQAWSADPVKETLDLTQELIDRGIPGGYYDMARYLEAGYGVKQDAELALRYYRKSADMGSPEGQYLVANKLAPMENAPEVARQMRKCAARQGHGDAATDLGIDLKDDVKVLSQAWEAFQLGVKAGNESAASFLEHGFLAPSNEDPLYYMGLEKDPERSRRYKEIGDILHRYSYAHPTVPELDEIVPLPPAKLPPWDVKIQWLKDHEANIAPPKPSEALLEKLAKAKGLDPKTGRPLGAEHS</sequence>
<dbReference type="PANTHER" id="PTHR11102">
    <property type="entry name" value="SEL-1-LIKE PROTEIN"/>
    <property type="match status" value="1"/>
</dbReference>
<dbReference type="InterPro" id="IPR006597">
    <property type="entry name" value="Sel1-like"/>
</dbReference>
<evidence type="ECO:0000313" key="3">
    <source>
        <dbReference type="Proteomes" id="UP000198290"/>
    </source>
</evidence>
<dbReference type="InterPro" id="IPR045653">
    <property type="entry name" value="DUF6396"/>
</dbReference>
<dbReference type="PANTHER" id="PTHR11102:SF160">
    <property type="entry name" value="ERAD-ASSOCIATED E3 UBIQUITIN-PROTEIN LIGASE COMPONENT HRD3"/>
    <property type="match status" value="1"/>
</dbReference>
<reference evidence="2 3" key="2">
    <citation type="journal article" date="2017" name="Genome Announc.">
        <title>Draft genome sequence of Aquitalea magnusonii strain H3, a plant growth-promoting bacterium of duckweed Lemna minor.</title>
        <authorList>
            <person name="Ishizawa H."/>
            <person name="Kuroda M."/>
            <person name="Ike M."/>
        </authorList>
    </citation>
    <scope>NUCLEOTIDE SEQUENCE [LARGE SCALE GENOMIC DNA]</scope>
    <source>
        <strain evidence="2 3">H3</strain>
    </source>
</reference>
<feature type="domain" description="DUF6396" evidence="1">
    <location>
        <begin position="233"/>
        <end position="340"/>
    </location>
</feature>
<gene>
    <name evidence="2" type="ORF">DLM_3637</name>
</gene>
<evidence type="ECO:0000313" key="2">
    <source>
        <dbReference type="EMBL" id="BBF87223.1"/>
    </source>
</evidence>
<dbReference type="EMBL" id="AP018823">
    <property type="protein sequence ID" value="BBF87223.1"/>
    <property type="molecule type" value="Genomic_DNA"/>
</dbReference>
<dbReference type="Pfam" id="PF19933">
    <property type="entry name" value="DUF6396"/>
    <property type="match status" value="1"/>
</dbReference>
<dbReference type="SMART" id="SM00671">
    <property type="entry name" value="SEL1"/>
    <property type="match status" value="1"/>
</dbReference>
<reference evidence="3" key="1">
    <citation type="journal article" date="2017" name="Biotechnol. Biofuels">
        <title>Evaluation of environmental bacterial communities as a factor affecting the growth of duckweed Lemna minor.</title>
        <authorList>
            <person name="Ishizawa H."/>
            <person name="Kuroda M."/>
            <person name="Morikawa M."/>
            <person name="Ike M."/>
        </authorList>
    </citation>
    <scope>NUCLEOTIDE SEQUENCE [LARGE SCALE GENOMIC DNA]</scope>
    <source>
        <strain evidence="3">H3</strain>
    </source>
</reference>
<protein>
    <submittedName>
        <fullName evidence="2">Sel3-like repeat protein</fullName>
    </submittedName>
</protein>
<dbReference type="Gene3D" id="1.25.40.10">
    <property type="entry name" value="Tetratricopeptide repeat domain"/>
    <property type="match status" value="1"/>
</dbReference>
<dbReference type="RefSeq" id="WP_197715449.1">
    <property type="nucleotide sequence ID" value="NZ_AP018823.1"/>
</dbReference>
<dbReference type="SUPFAM" id="SSF81901">
    <property type="entry name" value="HCP-like"/>
    <property type="match status" value="1"/>
</dbReference>
<accession>A0A3G9GK69</accession>
<evidence type="ECO:0000259" key="1">
    <source>
        <dbReference type="Pfam" id="PF19933"/>
    </source>
</evidence>
<proteinExistence type="predicted"/>
<organism evidence="2 3">
    <name type="scientific">Aquitalea magnusonii</name>
    <dbReference type="NCBI Taxonomy" id="332411"/>
    <lineage>
        <taxon>Bacteria</taxon>
        <taxon>Pseudomonadati</taxon>
        <taxon>Pseudomonadota</taxon>
        <taxon>Betaproteobacteria</taxon>
        <taxon>Neisseriales</taxon>
        <taxon>Chromobacteriaceae</taxon>
        <taxon>Aquitalea</taxon>
    </lineage>
</organism>
<dbReference type="InterPro" id="IPR011990">
    <property type="entry name" value="TPR-like_helical_dom_sf"/>
</dbReference>
<keyword evidence="3" id="KW-1185">Reference proteome</keyword>
<dbReference type="KEGG" id="amah:DLM_3637"/>